<accession>Q47XC1</accession>
<dbReference type="HOGENOM" id="CLU_2104822_0_0_6"/>
<gene>
    <name evidence="2" type="ordered locus">CPS_3887</name>
</gene>
<dbReference type="RefSeq" id="WP_011044635.1">
    <property type="nucleotide sequence ID" value="NC_003910.7"/>
</dbReference>
<evidence type="ECO:0000313" key="2">
    <source>
        <dbReference type="EMBL" id="AAZ25360.1"/>
    </source>
</evidence>
<feature type="compositionally biased region" description="Basic and acidic residues" evidence="1">
    <location>
        <begin position="63"/>
        <end position="78"/>
    </location>
</feature>
<name>Q47XC1_COLP3</name>
<feature type="compositionally biased region" description="Basic and acidic residues" evidence="1">
    <location>
        <begin position="93"/>
        <end position="115"/>
    </location>
</feature>
<dbReference type="EMBL" id="CP000083">
    <property type="protein sequence ID" value="AAZ25360.1"/>
    <property type="molecule type" value="Genomic_DNA"/>
</dbReference>
<protein>
    <submittedName>
        <fullName evidence="2">Uncharacterized protein</fullName>
    </submittedName>
</protein>
<proteinExistence type="predicted"/>
<dbReference type="KEGG" id="cps:CPS_3887"/>
<organism evidence="2 3">
    <name type="scientific">Colwellia psychrerythraea (strain 34H / ATCC BAA-681)</name>
    <name type="common">Vibrio psychroerythus</name>
    <dbReference type="NCBI Taxonomy" id="167879"/>
    <lineage>
        <taxon>Bacteria</taxon>
        <taxon>Pseudomonadati</taxon>
        <taxon>Pseudomonadota</taxon>
        <taxon>Gammaproteobacteria</taxon>
        <taxon>Alteromonadales</taxon>
        <taxon>Colwelliaceae</taxon>
        <taxon>Colwellia</taxon>
    </lineage>
</organism>
<dbReference type="Proteomes" id="UP000000547">
    <property type="component" value="Chromosome"/>
</dbReference>
<sequence length="115" mass="13161">MDIFTTQLTRVVPVPIKPANLKVKALLKEAANSKLSQDPDHIENHECYFTTEEDQYHSSRQGGEQEQHAKQKEEHKNQTDSIKNDVASEQDEKEINVEKSDNGNNDDTKHLDLYA</sequence>
<feature type="region of interest" description="Disordered" evidence="1">
    <location>
        <begin position="49"/>
        <end position="115"/>
    </location>
</feature>
<evidence type="ECO:0000313" key="3">
    <source>
        <dbReference type="Proteomes" id="UP000000547"/>
    </source>
</evidence>
<dbReference type="AlphaFoldDB" id="Q47XC1"/>
<evidence type="ECO:0000256" key="1">
    <source>
        <dbReference type="SAM" id="MobiDB-lite"/>
    </source>
</evidence>
<reference evidence="2" key="1">
    <citation type="journal article" date="2005" name="Proc. Natl. Acad. Sci. U.S.A.">
        <title>The psychrophilic lifestyle as revealed by the genome sequence of Colwellia psychrerythraea 34H through genomic and proteomic analyses.</title>
        <authorList>
            <person name="Methe B.A."/>
            <person name="Nelson K.E."/>
            <person name="Deming J.W."/>
            <person name="Momen B."/>
            <person name="Melamud E."/>
            <person name="Zhang X."/>
            <person name="Moult J."/>
            <person name="Madupu R."/>
            <person name="Nelson W.C."/>
            <person name="Dodson R.J."/>
            <person name="Brinkac L.M."/>
            <person name="Daugherty S.C."/>
            <person name="Durkin A.S."/>
            <person name="DeBoy R.T."/>
            <person name="Kolonay J.F."/>
            <person name="Sullivan S.A."/>
            <person name="Zhou L."/>
            <person name="Davidsen T.M."/>
            <person name="Wu M."/>
            <person name="Huston A.L."/>
            <person name="Lewis M."/>
            <person name="Weaver B."/>
            <person name="Weidman J.F."/>
            <person name="Khouri H."/>
            <person name="Utterback T.R."/>
            <person name="Feldblyum T.V."/>
            <person name="Fraser C.M."/>
        </authorList>
    </citation>
    <scope>NUCLEOTIDE SEQUENCE [LARGE SCALE GENOMIC DNA]</scope>
    <source>
        <strain evidence="2">34H</strain>
    </source>
</reference>